<reference evidence="3" key="1">
    <citation type="journal article" date="2020" name="Cell">
        <title>Large-Scale Comparative Analyses of Tick Genomes Elucidate Their Genetic Diversity and Vector Capacities.</title>
        <authorList>
            <consortium name="Tick Genome and Microbiome Consortium (TIGMIC)"/>
            <person name="Jia N."/>
            <person name="Wang J."/>
            <person name="Shi W."/>
            <person name="Du L."/>
            <person name="Sun Y."/>
            <person name="Zhan W."/>
            <person name="Jiang J.F."/>
            <person name="Wang Q."/>
            <person name="Zhang B."/>
            <person name="Ji P."/>
            <person name="Bell-Sakyi L."/>
            <person name="Cui X.M."/>
            <person name="Yuan T.T."/>
            <person name="Jiang B.G."/>
            <person name="Yang W.F."/>
            <person name="Lam T.T."/>
            <person name="Chang Q.C."/>
            <person name="Ding S.J."/>
            <person name="Wang X.J."/>
            <person name="Zhu J.G."/>
            <person name="Ruan X.D."/>
            <person name="Zhao L."/>
            <person name="Wei J.T."/>
            <person name="Ye R.Z."/>
            <person name="Que T.C."/>
            <person name="Du C.H."/>
            <person name="Zhou Y.H."/>
            <person name="Cheng J.X."/>
            <person name="Dai P.F."/>
            <person name="Guo W.B."/>
            <person name="Han X.H."/>
            <person name="Huang E.J."/>
            <person name="Li L.F."/>
            <person name="Wei W."/>
            <person name="Gao Y.C."/>
            <person name="Liu J.Z."/>
            <person name="Shao H.Z."/>
            <person name="Wang X."/>
            <person name="Wang C.C."/>
            <person name="Yang T.C."/>
            <person name="Huo Q.B."/>
            <person name="Li W."/>
            <person name="Chen H.Y."/>
            <person name="Chen S.E."/>
            <person name="Zhou L.G."/>
            <person name="Ni X.B."/>
            <person name="Tian J.H."/>
            <person name="Sheng Y."/>
            <person name="Liu T."/>
            <person name="Pan Y.S."/>
            <person name="Xia L.Y."/>
            <person name="Li J."/>
            <person name="Zhao F."/>
            <person name="Cao W.C."/>
        </authorList>
    </citation>
    <scope>NUCLEOTIDE SEQUENCE</scope>
    <source>
        <strain evidence="3">Rsan-2018</strain>
    </source>
</reference>
<keyword evidence="4" id="KW-1185">Reference proteome</keyword>
<dbReference type="SUPFAM" id="SSF56112">
    <property type="entry name" value="Protein kinase-like (PK-like)"/>
    <property type="match status" value="1"/>
</dbReference>
<evidence type="ECO:0000313" key="4">
    <source>
        <dbReference type="Proteomes" id="UP000821837"/>
    </source>
</evidence>
<dbReference type="VEuPathDB" id="VectorBase:RSAN_038536"/>
<dbReference type="AlphaFoldDB" id="A0A9D4PUX8"/>
<dbReference type="InterPro" id="IPR011009">
    <property type="entry name" value="Kinase-like_dom_sf"/>
</dbReference>
<proteinExistence type="predicted"/>
<dbReference type="GO" id="GO:0004672">
    <property type="term" value="F:protein kinase activity"/>
    <property type="evidence" value="ECO:0007669"/>
    <property type="project" value="InterPro"/>
</dbReference>
<feature type="region of interest" description="Disordered" evidence="1">
    <location>
        <begin position="42"/>
        <end position="81"/>
    </location>
</feature>
<evidence type="ECO:0000256" key="1">
    <source>
        <dbReference type="SAM" id="MobiDB-lite"/>
    </source>
</evidence>
<reference evidence="3" key="2">
    <citation type="submission" date="2021-09" db="EMBL/GenBank/DDBJ databases">
        <authorList>
            <person name="Jia N."/>
            <person name="Wang J."/>
            <person name="Shi W."/>
            <person name="Du L."/>
            <person name="Sun Y."/>
            <person name="Zhan W."/>
            <person name="Jiang J."/>
            <person name="Wang Q."/>
            <person name="Zhang B."/>
            <person name="Ji P."/>
            <person name="Sakyi L.B."/>
            <person name="Cui X."/>
            <person name="Yuan T."/>
            <person name="Jiang B."/>
            <person name="Yang W."/>
            <person name="Lam T.T.-Y."/>
            <person name="Chang Q."/>
            <person name="Ding S."/>
            <person name="Wang X."/>
            <person name="Zhu J."/>
            <person name="Ruan X."/>
            <person name="Zhao L."/>
            <person name="Wei J."/>
            <person name="Que T."/>
            <person name="Du C."/>
            <person name="Cheng J."/>
            <person name="Dai P."/>
            <person name="Han X."/>
            <person name="Huang E."/>
            <person name="Gao Y."/>
            <person name="Liu J."/>
            <person name="Shao H."/>
            <person name="Ye R."/>
            <person name="Li L."/>
            <person name="Wei W."/>
            <person name="Wang X."/>
            <person name="Wang C."/>
            <person name="Huo Q."/>
            <person name="Li W."/>
            <person name="Guo W."/>
            <person name="Chen H."/>
            <person name="Chen S."/>
            <person name="Zhou L."/>
            <person name="Zhou L."/>
            <person name="Ni X."/>
            <person name="Tian J."/>
            <person name="Zhou Y."/>
            <person name="Sheng Y."/>
            <person name="Liu T."/>
            <person name="Pan Y."/>
            <person name="Xia L."/>
            <person name="Li J."/>
            <person name="Zhao F."/>
            <person name="Cao W."/>
        </authorList>
    </citation>
    <scope>NUCLEOTIDE SEQUENCE</scope>
    <source>
        <strain evidence="3">Rsan-2018</strain>
        <tissue evidence="3">Larvae</tissue>
    </source>
</reference>
<feature type="compositionally biased region" description="Polar residues" evidence="1">
    <location>
        <begin position="48"/>
        <end position="58"/>
    </location>
</feature>
<feature type="domain" description="Protein kinase" evidence="2">
    <location>
        <begin position="1"/>
        <end position="200"/>
    </location>
</feature>
<dbReference type="GO" id="GO:0005524">
    <property type="term" value="F:ATP binding"/>
    <property type="evidence" value="ECO:0007669"/>
    <property type="project" value="InterPro"/>
</dbReference>
<organism evidence="3 4">
    <name type="scientific">Rhipicephalus sanguineus</name>
    <name type="common">Brown dog tick</name>
    <name type="synonym">Ixodes sanguineus</name>
    <dbReference type="NCBI Taxonomy" id="34632"/>
    <lineage>
        <taxon>Eukaryota</taxon>
        <taxon>Metazoa</taxon>
        <taxon>Ecdysozoa</taxon>
        <taxon>Arthropoda</taxon>
        <taxon>Chelicerata</taxon>
        <taxon>Arachnida</taxon>
        <taxon>Acari</taxon>
        <taxon>Parasitiformes</taxon>
        <taxon>Ixodida</taxon>
        <taxon>Ixodoidea</taxon>
        <taxon>Ixodidae</taxon>
        <taxon>Rhipicephalinae</taxon>
        <taxon>Rhipicephalus</taxon>
        <taxon>Rhipicephalus</taxon>
    </lineage>
</organism>
<dbReference type="InterPro" id="IPR051866">
    <property type="entry name" value="Intracell_Sig-Traffick_Protein"/>
</dbReference>
<dbReference type="InterPro" id="IPR000719">
    <property type="entry name" value="Prot_kinase_dom"/>
</dbReference>
<dbReference type="PANTHER" id="PTHR15508:SF8">
    <property type="entry name" value="LD24550P"/>
    <property type="match status" value="1"/>
</dbReference>
<accession>A0A9D4PUX8</accession>
<dbReference type="Gene3D" id="1.10.510.10">
    <property type="entry name" value="Transferase(Phosphotransferase) domain 1"/>
    <property type="match status" value="1"/>
</dbReference>
<gene>
    <name evidence="3" type="ORF">HPB52_007327</name>
</gene>
<comment type="caution">
    <text evidence="3">The sequence shown here is derived from an EMBL/GenBank/DDBJ whole genome shotgun (WGS) entry which is preliminary data.</text>
</comment>
<sequence length="200" mass="22010">MTILTIDSPNKKQLSCNKNRSQVVGRSLENIVGRKNALNLPVSKAESHSYSGEYSTNEEAQKDVPKSAGSPRKPAKRSLSSQAAEAFRELDSLSKQLAKPSHLPEACIRLWAAEIVVALGHLHQLGVIRQDLCPHDVLLGEGGHVVLTYSCYFNCVDRSPSQFARENQYCAPEIDNLGPVTPACDWWSFGALLYELFAEA</sequence>
<dbReference type="Pfam" id="PF00069">
    <property type="entry name" value="Pkinase"/>
    <property type="match status" value="1"/>
</dbReference>
<dbReference type="PANTHER" id="PTHR15508">
    <property type="entry name" value="RIBOSOMAL PROTEIN S6 KINASE"/>
    <property type="match status" value="1"/>
</dbReference>
<dbReference type="Proteomes" id="UP000821837">
    <property type="component" value="Unassembled WGS sequence"/>
</dbReference>
<name>A0A9D4PUX8_RHISA</name>
<evidence type="ECO:0000313" key="3">
    <source>
        <dbReference type="EMBL" id="KAH7956218.1"/>
    </source>
</evidence>
<evidence type="ECO:0000259" key="2">
    <source>
        <dbReference type="PROSITE" id="PS50011"/>
    </source>
</evidence>
<protein>
    <recommendedName>
        <fullName evidence="2">Protein kinase domain-containing protein</fullName>
    </recommendedName>
</protein>
<dbReference type="EMBL" id="JABSTV010001250">
    <property type="protein sequence ID" value="KAH7956218.1"/>
    <property type="molecule type" value="Genomic_DNA"/>
</dbReference>
<dbReference type="PROSITE" id="PS50011">
    <property type="entry name" value="PROTEIN_KINASE_DOM"/>
    <property type="match status" value="1"/>
</dbReference>